<feature type="compositionally biased region" description="Low complexity" evidence="15">
    <location>
        <begin position="83"/>
        <end position="95"/>
    </location>
</feature>
<feature type="compositionally biased region" description="Low complexity" evidence="15">
    <location>
        <begin position="29"/>
        <end position="38"/>
    </location>
</feature>
<comment type="caution">
    <text evidence="16">The sequence shown here is derived from an EMBL/GenBank/DDBJ whole genome shotgun (WGS) entry which is preliminary data.</text>
</comment>
<keyword evidence="7" id="KW-0963">Cytoplasm</keyword>
<evidence type="ECO:0000256" key="4">
    <source>
        <dbReference type="ARBA" id="ARBA00010073"/>
    </source>
</evidence>
<evidence type="ECO:0000313" key="17">
    <source>
        <dbReference type="Proteomes" id="UP000807716"/>
    </source>
</evidence>
<dbReference type="InterPro" id="IPR013962">
    <property type="entry name" value="DASH_Dam1"/>
</dbReference>
<evidence type="ECO:0000256" key="3">
    <source>
        <dbReference type="ARBA" id="ARBA00004629"/>
    </source>
</evidence>
<dbReference type="Proteomes" id="UP000807716">
    <property type="component" value="Unassembled WGS sequence"/>
</dbReference>
<dbReference type="GO" id="GO:0044732">
    <property type="term" value="C:mitotic spindle pole body"/>
    <property type="evidence" value="ECO:0007669"/>
    <property type="project" value="TreeGrafter"/>
</dbReference>
<evidence type="ECO:0000256" key="15">
    <source>
        <dbReference type="SAM" id="MobiDB-lite"/>
    </source>
</evidence>
<keyword evidence="13" id="KW-0137">Centromere</keyword>
<dbReference type="GO" id="GO:1990537">
    <property type="term" value="C:mitotic spindle polar microtubule"/>
    <property type="evidence" value="ECO:0007669"/>
    <property type="project" value="TreeGrafter"/>
</dbReference>
<keyword evidence="10" id="KW-0995">Kinetochore</keyword>
<evidence type="ECO:0000256" key="9">
    <source>
        <dbReference type="ARBA" id="ARBA00022829"/>
    </source>
</evidence>
<dbReference type="AlphaFoldDB" id="A0A9P6UBG7"/>
<feature type="compositionally biased region" description="Low complexity" evidence="15">
    <location>
        <begin position="253"/>
        <end position="266"/>
    </location>
</feature>
<evidence type="ECO:0000256" key="11">
    <source>
        <dbReference type="ARBA" id="ARBA00023212"/>
    </source>
</evidence>
<dbReference type="EMBL" id="JAAAJB010000067">
    <property type="protein sequence ID" value="KAG0267846.1"/>
    <property type="molecule type" value="Genomic_DNA"/>
</dbReference>
<feature type="compositionally biased region" description="Basic and acidic residues" evidence="15">
    <location>
        <begin position="232"/>
        <end position="250"/>
    </location>
</feature>
<feature type="region of interest" description="Disordered" evidence="15">
    <location>
        <begin position="184"/>
        <end position="203"/>
    </location>
</feature>
<keyword evidence="12" id="KW-0539">Nucleus</keyword>
<evidence type="ECO:0000256" key="14">
    <source>
        <dbReference type="ARBA" id="ARBA00030453"/>
    </source>
</evidence>
<dbReference type="GO" id="GO:0042729">
    <property type="term" value="C:DASH complex"/>
    <property type="evidence" value="ECO:0007669"/>
    <property type="project" value="InterPro"/>
</dbReference>
<keyword evidence="11" id="KW-0206">Cytoskeleton</keyword>
<evidence type="ECO:0000256" key="7">
    <source>
        <dbReference type="ARBA" id="ARBA00022490"/>
    </source>
</evidence>
<keyword evidence="8" id="KW-0493">Microtubule</keyword>
<protein>
    <recommendedName>
        <fullName evidence="5">DASH complex subunit DAM1</fullName>
    </recommendedName>
    <alternativeName>
        <fullName evidence="14">Outer kinetochore protein DAM1</fullName>
    </alternativeName>
</protein>
<evidence type="ECO:0000256" key="6">
    <source>
        <dbReference type="ARBA" id="ARBA00022454"/>
    </source>
</evidence>
<evidence type="ECO:0000313" key="16">
    <source>
        <dbReference type="EMBL" id="KAG0267846.1"/>
    </source>
</evidence>
<dbReference type="OrthoDB" id="5586015at2759"/>
<sequence length="428" mass="47227">MTDFLMDGSKTPRRKSRILPSMLFRRSLGTGATTNANGQGSELGTWRQSMRRDAAEGVTSAPTSFPGFDKTWSDSRRGGELNSSGEASSGPESAATAAATVVKGMSGYATMDSGPTGAKASLSTAVMLDDQPLDRLCDAMNQLVDKMTAVATIHMDLANFNESFGALLFGLKMNASNIEWTEAPTKESFERQEQREREMELMQEQQKELERIRQQQFELEQQRVAERREQERLAMEEHQRQLAAQRRLEADNSSPFASSSRSRIPRTGGATQGRPSSRPGLSRPIRPVTPSSSSTQQQSGAMRARTGRALPSSSSSSSNMVSTSRVGVAGQVRKVKGRVVMKRMLDRLPLKYREEPHRSVLVAIMASLEEHEQGQALPDLTAVSGVTRQRCNEYLGVLIQAREVSRSNQRGVAFVLNPDRYPTPQRRD</sequence>
<keyword evidence="17" id="KW-1185">Reference proteome</keyword>
<comment type="similarity">
    <text evidence="4">Belongs to the DASH complex DAM1 family.</text>
</comment>
<evidence type="ECO:0000256" key="12">
    <source>
        <dbReference type="ARBA" id="ARBA00023242"/>
    </source>
</evidence>
<name>A0A9P6UBG7_9FUNG</name>
<evidence type="ECO:0000256" key="1">
    <source>
        <dbReference type="ARBA" id="ARBA00004123"/>
    </source>
</evidence>
<evidence type="ECO:0000256" key="8">
    <source>
        <dbReference type="ARBA" id="ARBA00022701"/>
    </source>
</evidence>
<gene>
    <name evidence="16" type="primary">DAM1</name>
    <name evidence="16" type="ORF">DFQ27_008122</name>
</gene>
<feature type="region of interest" description="Disordered" evidence="15">
    <location>
        <begin position="29"/>
        <end position="95"/>
    </location>
</feature>
<evidence type="ECO:0000256" key="13">
    <source>
        <dbReference type="ARBA" id="ARBA00023328"/>
    </source>
</evidence>
<keyword evidence="9" id="KW-0159">Chromosome partition</keyword>
<accession>A0A9P6UBG7</accession>
<reference evidence="16" key="1">
    <citation type="journal article" date="2020" name="Fungal Divers.">
        <title>Resolving the Mortierellaceae phylogeny through synthesis of multi-gene phylogenetics and phylogenomics.</title>
        <authorList>
            <person name="Vandepol N."/>
            <person name="Liber J."/>
            <person name="Desiro A."/>
            <person name="Na H."/>
            <person name="Kennedy M."/>
            <person name="Barry K."/>
            <person name="Grigoriev I.V."/>
            <person name="Miller A.N."/>
            <person name="O'Donnell K."/>
            <person name="Stajich J.E."/>
            <person name="Bonito G."/>
        </authorList>
    </citation>
    <scope>NUCLEOTIDE SEQUENCE</scope>
    <source>
        <strain evidence="16">BC1065</strain>
    </source>
</reference>
<evidence type="ECO:0000256" key="10">
    <source>
        <dbReference type="ARBA" id="ARBA00022838"/>
    </source>
</evidence>
<comment type="subcellular location">
    <subcellularLocation>
        <location evidence="3">Chromosome</location>
        <location evidence="3">Centromere</location>
        <location evidence="3">Kinetochore</location>
    </subcellularLocation>
    <subcellularLocation>
        <location evidence="2">Cytoplasm</location>
        <location evidence="2">Cytoskeleton</location>
        <location evidence="2">Spindle</location>
    </subcellularLocation>
    <subcellularLocation>
        <location evidence="1">Nucleus</location>
    </subcellularLocation>
</comment>
<evidence type="ECO:0000256" key="5">
    <source>
        <dbReference type="ARBA" id="ARBA00020497"/>
    </source>
</evidence>
<feature type="compositionally biased region" description="Polar residues" evidence="15">
    <location>
        <begin position="39"/>
        <end position="48"/>
    </location>
</feature>
<evidence type="ECO:0000256" key="2">
    <source>
        <dbReference type="ARBA" id="ARBA00004186"/>
    </source>
</evidence>
<keyword evidence="6" id="KW-0158">Chromosome</keyword>
<proteinExistence type="inferred from homology"/>
<organism evidence="16 17">
    <name type="scientific">Actinomortierella ambigua</name>
    <dbReference type="NCBI Taxonomy" id="1343610"/>
    <lineage>
        <taxon>Eukaryota</taxon>
        <taxon>Fungi</taxon>
        <taxon>Fungi incertae sedis</taxon>
        <taxon>Mucoromycota</taxon>
        <taxon>Mortierellomycotina</taxon>
        <taxon>Mortierellomycetes</taxon>
        <taxon>Mortierellales</taxon>
        <taxon>Mortierellaceae</taxon>
        <taxon>Actinomortierella</taxon>
    </lineage>
</organism>
<dbReference type="PANTHER" id="PTHR28113:SF1">
    <property type="entry name" value="DASH COMPLEX SUBUNIT DAM1"/>
    <property type="match status" value="1"/>
</dbReference>
<dbReference type="GO" id="GO:1990758">
    <property type="term" value="P:mitotic sister chromatid biorientation"/>
    <property type="evidence" value="ECO:0007669"/>
    <property type="project" value="TreeGrafter"/>
</dbReference>
<feature type="region of interest" description="Disordered" evidence="15">
    <location>
        <begin position="232"/>
        <end position="328"/>
    </location>
</feature>
<dbReference type="Pfam" id="PF08653">
    <property type="entry name" value="DASH_Dam1"/>
    <property type="match status" value="1"/>
</dbReference>
<dbReference type="PANTHER" id="PTHR28113">
    <property type="entry name" value="DASH COMPLEX SUBUNIT DAM1"/>
    <property type="match status" value="1"/>
</dbReference>